<reference evidence="2 3" key="1">
    <citation type="submission" date="2018-06" db="EMBL/GenBank/DDBJ databases">
        <authorList>
            <consortium name="Pathogen Informatics"/>
            <person name="Doyle S."/>
        </authorList>
    </citation>
    <scope>NUCLEOTIDE SEQUENCE [LARGE SCALE GENOMIC DNA]</scope>
    <source>
        <strain evidence="2 3">NCTC12119</strain>
    </source>
</reference>
<dbReference type="Pfam" id="PF15919">
    <property type="entry name" value="HicB_lk_antitox"/>
    <property type="match status" value="1"/>
</dbReference>
<dbReference type="CDD" id="cd22231">
    <property type="entry name" value="RHH_NikR_HicB-like"/>
    <property type="match status" value="1"/>
</dbReference>
<dbReference type="Gene3D" id="1.10.1220.10">
    <property type="entry name" value="Met repressor-like"/>
    <property type="match status" value="1"/>
</dbReference>
<evidence type="ECO:0000313" key="2">
    <source>
        <dbReference type="EMBL" id="SUW62307.1"/>
    </source>
</evidence>
<sequence>MFFSVGVEMPANENDAFGLVVPALCNDDFGCVSAADNQDEIAGMVKEAILLIADEMVKRGVDITQLKDAGPFVYAANPEYVYCNQWLLVDVDLSALEGKQQRINITLPDTLLMRIDNRVKQPSSGYRDRSHFLAVAARHELIAEASDMPVSKTNQGL</sequence>
<evidence type="ECO:0000259" key="1">
    <source>
        <dbReference type="Pfam" id="PF15919"/>
    </source>
</evidence>
<dbReference type="AlphaFoldDB" id="A0A381C3B9"/>
<dbReference type="InterPro" id="IPR013321">
    <property type="entry name" value="Arc_rbn_hlx_hlx"/>
</dbReference>
<dbReference type="GO" id="GO:0006355">
    <property type="term" value="P:regulation of DNA-templated transcription"/>
    <property type="evidence" value="ECO:0007669"/>
    <property type="project" value="InterPro"/>
</dbReference>
<evidence type="ECO:0000313" key="3">
    <source>
        <dbReference type="Proteomes" id="UP000255528"/>
    </source>
</evidence>
<dbReference type="EMBL" id="UIGI01000001">
    <property type="protein sequence ID" value="SUW62307.1"/>
    <property type="molecule type" value="Genomic_DNA"/>
</dbReference>
<name>A0A381C3B9_9ENTR</name>
<dbReference type="Proteomes" id="UP000255528">
    <property type="component" value="Unassembled WGS sequence"/>
</dbReference>
<dbReference type="InterPro" id="IPR031807">
    <property type="entry name" value="HicB-like"/>
</dbReference>
<proteinExistence type="predicted"/>
<organism evidence="2 3">
    <name type="scientific">Buttiauxella agrestis</name>
    <dbReference type="NCBI Taxonomy" id="82977"/>
    <lineage>
        <taxon>Bacteria</taxon>
        <taxon>Pseudomonadati</taxon>
        <taxon>Pseudomonadota</taxon>
        <taxon>Gammaproteobacteria</taxon>
        <taxon>Enterobacterales</taxon>
        <taxon>Enterobacteriaceae</taxon>
        <taxon>Buttiauxella</taxon>
    </lineage>
</organism>
<feature type="domain" description="HicB-like antitoxin of toxin-antitoxin system" evidence="1">
    <location>
        <begin position="11"/>
        <end position="137"/>
    </location>
</feature>
<protein>
    <recommendedName>
        <fullName evidence="1">HicB-like antitoxin of toxin-antitoxin system domain-containing protein</fullName>
    </recommendedName>
</protein>
<dbReference type="GO" id="GO:0043565">
    <property type="term" value="F:sequence-specific DNA binding"/>
    <property type="evidence" value="ECO:0007669"/>
    <property type="project" value="UniProtKB-ARBA"/>
</dbReference>
<gene>
    <name evidence="2" type="ORF">NCTC12119_00734</name>
</gene>
<accession>A0A381C3B9</accession>
<dbReference type="RefSeq" id="WP_115627327.1">
    <property type="nucleotide sequence ID" value="NZ_UIGI01000001.1"/>
</dbReference>